<dbReference type="RefSeq" id="WP_119990099.1">
    <property type="nucleotide sequence ID" value="NZ_CP032489.1"/>
</dbReference>
<feature type="transmembrane region" description="Helical" evidence="1">
    <location>
        <begin position="43"/>
        <end position="63"/>
    </location>
</feature>
<proteinExistence type="predicted"/>
<dbReference type="KEGG" id="ark:D6B99_15575"/>
<keyword evidence="1" id="KW-0812">Transmembrane</keyword>
<reference evidence="2 3" key="1">
    <citation type="submission" date="2018-09" db="EMBL/GenBank/DDBJ databases">
        <title>Arachidicoccus sp. nov., a bacterium isolated from soil.</title>
        <authorList>
            <person name="Weon H.-Y."/>
            <person name="Kwon S.-W."/>
            <person name="Lee S.A."/>
        </authorList>
    </citation>
    <scope>NUCLEOTIDE SEQUENCE [LARGE SCALE GENOMIC DNA]</scope>
    <source>
        <strain evidence="2 3">KIS59-12</strain>
    </source>
</reference>
<keyword evidence="1" id="KW-1133">Transmembrane helix</keyword>
<dbReference type="Proteomes" id="UP000266118">
    <property type="component" value="Chromosome"/>
</dbReference>
<sequence length="172" mass="20399">MKHYIKIVAQKSFLLIKQLAALMKALFKGIVLPGRRRNGNLLTSILILFLDLTTLLIQFPWDFSLKFIKRWKYYNRFNYWFRRGLLITGCFLFLLSSIEWSYAKDPNETTLVSYFDPHSNVCNSLIETSETRTIQSTPQYFSADAFIVDNHLYSCYRPSAVYLYLLYQNFRI</sequence>
<keyword evidence="1" id="KW-0472">Membrane</keyword>
<evidence type="ECO:0000313" key="3">
    <source>
        <dbReference type="Proteomes" id="UP000266118"/>
    </source>
</evidence>
<dbReference type="AlphaFoldDB" id="A0A386HSW3"/>
<dbReference type="EMBL" id="CP032489">
    <property type="protein sequence ID" value="AYD48903.1"/>
    <property type="molecule type" value="Genomic_DNA"/>
</dbReference>
<protein>
    <submittedName>
        <fullName evidence="2">Uncharacterized protein</fullName>
    </submittedName>
</protein>
<evidence type="ECO:0000313" key="2">
    <source>
        <dbReference type="EMBL" id="AYD48903.1"/>
    </source>
</evidence>
<keyword evidence="3" id="KW-1185">Reference proteome</keyword>
<feature type="transmembrane region" description="Helical" evidence="1">
    <location>
        <begin position="84"/>
        <end position="103"/>
    </location>
</feature>
<organism evidence="2 3">
    <name type="scientific">Arachidicoccus soli</name>
    <dbReference type="NCBI Taxonomy" id="2341117"/>
    <lineage>
        <taxon>Bacteria</taxon>
        <taxon>Pseudomonadati</taxon>
        <taxon>Bacteroidota</taxon>
        <taxon>Chitinophagia</taxon>
        <taxon>Chitinophagales</taxon>
        <taxon>Chitinophagaceae</taxon>
        <taxon>Arachidicoccus</taxon>
    </lineage>
</organism>
<accession>A0A386HSW3</accession>
<gene>
    <name evidence="2" type="ORF">D6B99_15575</name>
</gene>
<name>A0A386HSW3_9BACT</name>
<evidence type="ECO:0000256" key="1">
    <source>
        <dbReference type="SAM" id="Phobius"/>
    </source>
</evidence>